<gene>
    <name evidence="1" type="ORF">ACFQ1S_20755</name>
</gene>
<accession>A0ABW3MAJ6</accession>
<sequence length="112" mass="11719">MTGKIFQALAASLADHPGLVVGSLMERVHGSELLERAVAKQARLDGLPAPVARVAIIRRNSPAYVSDLLAVLGGGHVPFLMDPSLASGELAKLFDDCGIDAVLHDDAPRLPS</sequence>
<dbReference type="EMBL" id="JBHTIS010001253">
    <property type="protein sequence ID" value="MFD1047791.1"/>
    <property type="molecule type" value="Genomic_DNA"/>
</dbReference>
<evidence type="ECO:0000313" key="2">
    <source>
        <dbReference type="Proteomes" id="UP001597045"/>
    </source>
</evidence>
<evidence type="ECO:0008006" key="3">
    <source>
        <dbReference type="Google" id="ProtNLM"/>
    </source>
</evidence>
<dbReference type="Proteomes" id="UP001597045">
    <property type="component" value="Unassembled WGS sequence"/>
</dbReference>
<dbReference type="SUPFAM" id="SSF56801">
    <property type="entry name" value="Acetyl-CoA synthetase-like"/>
    <property type="match status" value="1"/>
</dbReference>
<proteinExistence type="predicted"/>
<feature type="non-terminal residue" evidence="1">
    <location>
        <position position="112"/>
    </location>
</feature>
<organism evidence="1 2">
    <name type="scientific">Kibdelosporangium lantanae</name>
    <dbReference type="NCBI Taxonomy" id="1497396"/>
    <lineage>
        <taxon>Bacteria</taxon>
        <taxon>Bacillati</taxon>
        <taxon>Actinomycetota</taxon>
        <taxon>Actinomycetes</taxon>
        <taxon>Pseudonocardiales</taxon>
        <taxon>Pseudonocardiaceae</taxon>
        <taxon>Kibdelosporangium</taxon>
    </lineage>
</organism>
<reference evidence="2" key="1">
    <citation type="journal article" date="2019" name="Int. J. Syst. Evol. Microbiol.">
        <title>The Global Catalogue of Microorganisms (GCM) 10K type strain sequencing project: providing services to taxonomists for standard genome sequencing and annotation.</title>
        <authorList>
            <consortium name="The Broad Institute Genomics Platform"/>
            <consortium name="The Broad Institute Genome Sequencing Center for Infectious Disease"/>
            <person name="Wu L."/>
            <person name="Ma J."/>
        </authorList>
    </citation>
    <scope>NUCLEOTIDE SEQUENCE [LARGE SCALE GENOMIC DNA]</scope>
    <source>
        <strain evidence="2">JCM 31486</strain>
    </source>
</reference>
<protein>
    <recommendedName>
        <fullName evidence="3">AMP-dependent synthetase/ligase domain-containing protein</fullName>
    </recommendedName>
</protein>
<comment type="caution">
    <text evidence="1">The sequence shown here is derived from an EMBL/GenBank/DDBJ whole genome shotgun (WGS) entry which is preliminary data.</text>
</comment>
<evidence type="ECO:0000313" key="1">
    <source>
        <dbReference type="EMBL" id="MFD1047791.1"/>
    </source>
</evidence>
<dbReference type="Gene3D" id="3.40.50.980">
    <property type="match status" value="1"/>
</dbReference>
<name>A0ABW3MAJ6_9PSEU</name>
<keyword evidence="2" id="KW-1185">Reference proteome</keyword>